<organism evidence="2">
    <name type="scientific">Podoviridae sp. ctx0K11</name>
    <dbReference type="NCBI Taxonomy" id="2825287"/>
    <lineage>
        <taxon>Viruses</taxon>
        <taxon>Duplodnaviria</taxon>
        <taxon>Heunggongvirae</taxon>
        <taxon>Uroviricota</taxon>
        <taxon>Caudoviricetes</taxon>
    </lineage>
</organism>
<evidence type="ECO:0000313" key="2">
    <source>
        <dbReference type="EMBL" id="DAE17651.1"/>
    </source>
</evidence>
<reference evidence="2" key="1">
    <citation type="journal article" date="2021" name="Proc. Natl. Acad. Sci. U.S.A.">
        <title>A Catalog of Tens of Thousands of Viruses from Human Metagenomes Reveals Hidden Associations with Chronic Diseases.</title>
        <authorList>
            <person name="Tisza M.J."/>
            <person name="Buck C.B."/>
        </authorList>
    </citation>
    <scope>NUCLEOTIDE SEQUENCE</scope>
    <source>
        <strain evidence="2">Ctx0K11</strain>
    </source>
</reference>
<dbReference type="CDD" id="cd00093">
    <property type="entry name" value="HTH_XRE"/>
    <property type="match status" value="1"/>
</dbReference>
<dbReference type="InterPro" id="IPR010982">
    <property type="entry name" value="Lambda_DNA-bd_dom_sf"/>
</dbReference>
<feature type="domain" description="HTH cro/C1-type" evidence="1">
    <location>
        <begin position="6"/>
        <end position="46"/>
    </location>
</feature>
<dbReference type="Pfam" id="PF01381">
    <property type="entry name" value="HTH_3"/>
    <property type="match status" value="1"/>
</dbReference>
<dbReference type="InterPro" id="IPR001387">
    <property type="entry name" value="Cro/C1-type_HTH"/>
</dbReference>
<dbReference type="GO" id="GO:0003677">
    <property type="term" value="F:DNA binding"/>
    <property type="evidence" value="ECO:0007669"/>
    <property type="project" value="InterPro"/>
</dbReference>
<dbReference type="EMBL" id="BK015643">
    <property type="protein sequence ID" value="DAE17651.1"/>
    <property type="molecule type" value="Genomic_DNA"/>
</dbReference>
<dbReference type="SUPFAM" id="SSF47413">
    <property type="entry name" value="lambda repressor-like DNA-binding domains"/>
    <property type="match status" value="1"/>
</dbReference>
<protein>
    <submittedName>
        <fullName evidence="2">Repressor protein</fullName>
    </submittedName>
</protein>
<sequence length="78" mass="9218">MNFSDYLKNANKTLREAAAETGISYELLRKYKNKQRRPRIENMLILRNWTNGAVTADDWYMPANDNKPQDQNRNEALK</sequence>
<proteinExistence type="predicted"/>
<accession>A0A8S5QFK4</accession>
<name>A0A8S5QFK4_9CAUD</name>
<evidence type="ECO:0000259" key="1">
    <source>
        <dbReference type="Pfam" id="PF01381"/>
    </source>
</evidence>